<evidence type="ECO:0000256" key="8">
    <source>
        <dbReference type="SAM" id="SignalP"/>
    </source>
</evidence>
<evidence type="ECO:0000259" key="9">
    <source>
        <dbReference type="Pfam" id="PF14537"/>
    </source>
</evidence>
<feature type="chain" id="PRO_5045203787" evidence="8">
    <location>
        <begin position="21"/>
        <end position="98"/>
    </location>
</feature>
<comment type="caution">
    <text evidence="10">The sequence shown here is derived from an EMBL/GenBank/DDBJ whole genome shotgun (WGS) entry which is preliminary data.</text>
</comment>
<keyword evidence="8" id="KW-0732">Signal</keyword>
<keyword evidence="7" id="KW-0408">Iron</keyword>
<dbReference type="RefSeq" id="WP_345316077.1">
    <property type="nucleotide sequence ID" value="NZ_BAABLF010000006.1"/>
</dbReference>
<comment type="subcellular location">
    <subcellularLocation>
        <location evidence="2">Periplasm</location>
    </subcellularLocation>
</comment>
<evidence type="ECO:0000256" key="1">
    <source>
        <dbReference type="ARBA" id="ARBA00001926"/>
    </source>
</evidence>
<dbReference type="Pfam" id="PF14537">
    <property type="entry name" value="Cytochrom_c3_2"/>
    <property type="match status" value="1"/>
</dbReference>
<feature type="signal peptide" evidence="8">
    <location>
        <begin position="1"/>
        <end position="20"/>
    </location>
</feature>
<evidence type="ECO:0000256" key="2">
    <source>
        <dbReference type="ARBA" id="ARBA00004418"/>
    </source>
</evidence>
<protein>
    <submittedName>
        <fullName evidence="10">Cytochrome c3 family protein</fullName>
    </submittedName>
</protein>
<keyword evidence="11" id="KW-1185">Reference proteome</keyword>
<gene>
    <name evidence="10" type="ORF">GCM10025772_11350</name>
</gene>
<reference evidence="11" key="1">
    <citation type="journal article" date="2019" name="Int. J. Syst. Evol. Microbiol.">
        <title>The Global Catalogue of Microorganisms (GCM) 10K type strain sequencing project: providing services to taxonomists for standard genome sequencing and annotation.</title>
        <authorList>
            <consortium name="The Broad Institute Genomics Platform"/>
            <consortium name="The Broad Institute Genome Sequencing Center for Infectious Disease"/>
            <person name="Wu L."/>
            <person name="Ma J."/>
        </authorList>
    </citation>
    <scope>NUCLEOTIDE SEQUENCE [LARGE SCALE GENOMIC DNA]</scope>
    <source>
        <strain evidence="11">JCM 18720</strain>
    </source>
</reference>
<dbReference type="Gene3D" id="1.10.1130.10">
    <property type="entry name" value="Flavocytochrome C3, Chain A"/>
    <property type="match status" value="1"/>
</dbReference>
<dbReference type="Proteomes" id="UP001501600">
    <property type="component" value="Unassembled WGS sequence"/>
</dbReference>
<dbReference type="EMBL" id="BAABLF010000006">
    <property type="protein sequence ID" value="GAA5189288.1"/>
    <property type="molecule type" value="Genomic_DNA"/>
</dbReference>
<organism evidence="10 11">
    <name type="scientific">Ferrimonas gelatinilytica</name>
    <dbReference type="NCBI Taxonomy" id="1255257"/>
    <lineage>
        <taxon>Bacteria</taxon>
        <taxon>Pseudomonadati</taxon>
        <taxon>Pseudomonadota</taxon>
        <taxon>Gammaproteobacteria</taxon>
        <taxon>Alteromonadales</taxon>
        <taxon>Ferrimonadaceae</taxon>
        <taxon>Ferrimonas</taxon>
    </lineage>
</organism>
<name>A0ABP9S0Y1_9GAMM</name>
<dbReference type="InterPro" id="IPR036280">
    <property type="entry name" value="Multihaem_cyt_sf"/>
</dbReference>
<evidence type="ECO:0000256" key="6">
    <source>
        <dbReference type="ARBA" id="ARBA00022982"/>
    </source>
</evidence>
<evidence type="ECO:0000256" key="3">
    <source>
        <dbReference type="ARBA" id="ARBA00022448"/>
    </source>
</evidence>
<accession>A0ABP9S0Y1</accession>
<keyword evidence="6" id="KW-0249">Electron transport</keyword>
<keyword evidence="4" id="KW-0349">Heme</keyword>
<evidence type="ECO:0000313" key="11">
    <source>
        <dbReference type="Proteomes" id="UP001501600"/>
    </source>
</evidence>
<keyword evidence="3" id="KW-0813">Transport</keyword>
<evidence type="ECO:0000256" key="7">
    <source>
        <dbReference type="ARBA" id="ARBA00023004"/>
    </source>
</evidence>
<evidence type="ECO:0000313" key="10">
    <source>
        <dbReference type="EMBL" id="GAA5189288.1"/>
    </source>
</evidence>
<feature type="domain" description="Tetrahaem cytochrome" evidence="9">
    <location>
        <begin position="26"/>
        <end position="98"/>
    </location>
</feature>
<comment type="cofactor">
    <cofactor evidence="1">
        <name>heme c</name>
        <dbReference type="ChEBI" id="CHEBI:61717"/>
    </cofactor>
</comment>
<sequence>MFKKLLVAVFGIGIAFGAAASIADNHADMGGCESCHADGEPSQDMVHELQQCHDCHGELADMGEPHVHHDGMLECTDCHAPHDQEAATDAEAACESCH</sequence>
<dbReference type="InterPro" id="IPR012286">
    <property type="entry name" value="Tetrahaem_cytochrome"/>
</dbReference>
<proteinExistence type="predicted"/>
<keyword evidence="5" id="KW-0479">Metal-binding</keyword>
<dbReference type="SUPFAM" id="SSF48695">
    <property type="entry name" value="Multiheme cytochromes"/>
    <property type="match status" value="1"/>
</dbReference>
<evidence type="ECO:0000256" key="5">
    <source>
        <dbReference type="ARBA" id="ARBA00022723"/>
    </source>
</evidence>
<evidence type="ECO:0000256" key="4">
    <source>
        <dbReference type="ARBA" id="ARBA00022617"/>
    </source>
</evidence>